<feature type="domain" description="Aminotransferase class I/classII large" evidence="6">
    <location>
        <begin position="328"/>
        <end position="469"/>
    </location>
</feature>
<dbReference type="EMBL" id="JAAAWN010000009">
    <property type="protein sequence ID" value="NDV91216.1"/>
    <property type="molecule type" value="Genomic_DNA"/>
</dbReference>
<dbReference type="Gene3D" id="3.90.1150.10">
    <property type="entry name" value="Aspartate Aminotransferase, domain 1"/>
    <property type="match status" value="2"/>
</dbReference>
<comment type="caution">
    <text evidence="7">The sequence shown here is derived from an EMBL/GenBank/DDBJ whole genome shotgun (WGS) entry which is preliminary data.</text>
</comment>
<dbReference type="PANTHER" id="PTHR43525">
    <property type="entry name" value="PROTEIN MALY"/>
    <property type="match status" value="1"/>
</dbReference>
<dbReference type="GO" id="GO:0008483">
    <property type="term" value="F:transaminase activity"/>
    <property type="evidence" value="ECO:0007669"/>
    <property type="project" value="UniProtKB-KW"/>
</dbReference>
<dbReference type="Pfam" id="PF00155">
    <property type="entry name" value="Aminotran_1_2"/>
    <property type="match status" value="2"/>
</dbReference>
<evidence type="ECO:0000256" key="5">
    <source>
        <dbReference type="ARBA" id="ARBA00037974"/>
    </source>
</evidence>
<dbReference type="GO" id="GO:0047804">
    <property type="term" value="F:cysteine-S-conjugate beta-lyase activity"/>
    <property type="evidence" value="ECO:0007669"/>
    <property type="project" value="UniProtKB-EC"/>
</dbReference>
<dbReference type="Gene3D" id="3.40.640.10">
    <property type="entry name" value="Type I PLP-dependent aspartate aminotransferase-like (Major domain)"/>
    <property type="match status" value="2"/>
</dbReference>
<dbReference type="AlphaFoldDB" id="A0A7X5RKZ7"/>
<dbReference type="InterPro" id="IPR015422">
    <property type="entry name" value="PyrdxlP-dep_Trfase_small"/>
</dbReference>
<evidence type="ECO:0000256" key="4">
    <source>
        <dbReference type="ARBA" id="ARBA00023239"/>
    </source>
</evidence>
<organism evidence="7 8">
    <name type="scientific">Alteromonas profundi</name>
    <dbReference type="NCBI Taxonomy" id="2696062"/>
    <lineage>
        <taxon>Bacteria</taxon>
        <taxon>Pseudomonadati</taxon>
        <taxon>Pseudomonadota</taxon>
        <taxon>Gammaproteobacteria</taxon>
        <taxon>Alteromonadales</taxon>
        <taxon>Alteromonadaceae</taxon>
        <taxon>Alteromonas/Salinimonas group</taxon>
        <taxon>Alteromonas</taxon>
    </lineage>
</organism>
<evidence type="ECO:0000256" key="1">
    <source>
        <dbReference type="ARBA" id="ARBA00001933"/>
    </source>
</evidence>
<keyword evidence="3" id="KW-0663">Pyridoxal phosphate</keyword>
<dbReference type="InterPro" id="IPR015424">
    <property type="entry name" value="PyrdxlP-dep_Trfase"/>
</dbReference>
<protein>
    <recommendedName>
        <fullName evidence="2">cysteine-S-conjugate beta-lyase</fullName>
        <ecNumber evidence="2">4.4.1.13</ecNumber>
    </recommendedName>
</protein>
<keyword evidence="7" id="KW-0032">Aminotransferase</keyword>
<feature type="domain" description="Aminotransferase class I/classII large" evidence="6">
    <location>
        <begin position="117"/>
        <end position="247"/>
    </location>
</feature>
<dbReference type="PANTHER" id="PTHR43525:SF1">
    <property type="entry name" value="PROTEIN MALY"/>
    <property type="match status" value="1"/>
</dbReference>
<dbReference type="EC" id="4.4.1.13" evidence="2"/>
<accession>A0A7X5RKZ7</accession>
<dbReference type="CDD" id="cd00609">
    <property type="entry name" value="AAT_like"/>
    <property type="match status" value="1"/>
</dbReference>
<comment type="cofactor">
    <cofactor evidence="1">
        <name>pyridoxal 5'-phosphate</name>
        <dbReference type="ChEBI" id="CHEBI:597326"/>
    </cofactor>
</comment>
<dbReference type="Proteomes" id="UP000470213">
    <property type="component" value="Unassembled WGS sequence"/>
</dbReference>
<dbReference type="GO" id="GO:0030170">
    <property type="term" value="F:pyridoxal phosphate binding"/>
    <property type="evidence" value="ECO:0007669"/>
    <property type="project" value="InterPro"/>
</dbReference>
<proteinExistence type="inferred from homology"/>
<comment type="similarity">
    <text evidence="5">Belongs to the class-II pyridoxal-phosphate-dependent aminotransferase family. MalY/PatB cystathionine beta-lyase subfamily.</text>
</comment>
<dbReference type="SUPFAM" id="SSF53383">
    <property type="entry name" value="PLP-dependent transferases"/>
    <property type="match status" value="1"/>
</dbReference>
<keyword evidence="7" id="KW-0808">Transferase</keyword>
<dbReference type="InterPro" id="IPR015421">
    <property type="entry name" value="PyrdxlP-dep_Trfase_major"/>
</dbReference>
<evidence type="ECO:0000256" key="3">
    <source>
        <dbReference type="ARBA" id="ARBA00022898"/>
    </source>
</evidence>
<sequence>MKQAQLEQWVTHIDSITNEFAPVFKKAQIWQRPSTVDTESNALPPDNAKTSAYTRRLKHHLAHRFPYAAPESIAMWIADMDTHPSSHIAEGCSRFLTNNFGYQAIEIGPIVSKWFSTQGVRVSAASVTSVASVMSGVDIALSLLTQPGDKVMLLSPTYGPLKERIVNQKRTLIEIPLLKLAYAKQDDFKQLIALLQPDAKALVVCHPNNPTGTILPAEIQRAVALFCDTHGITIISDEVHSEFGYLNSAPKQPILPFGYGYLNNDDTVLDIASLWRTNDECPQSDAVSDGESSGCPEGRGGCPERWGDNNGCPEKGRVKSDGCLKNGIHFNSVSKAFNLAAIPGASYALIENDALRERFKQEVSRRHLDASSISQVALKEAYEHGLPWLNRVREAIHINRQYTHAIMQALPLDVSYSMGDAGYFLWLDLRSHFPDNTFKTACERGVVGVDGSQFGAPGFIRLNLACHPTFIAKALKRLFAYAS</sequence>
<evidence type="ECO:0000313" key="7">
    <source>
        <dbReference type="EMBL" id="NDV91216.1"/>
    </source>
</evidence>
<name>A0A7X5RKZ7_9ALTE</name>
<keyword evidence="8" id="KW-1185">Reference proteome</keyword>
<gene>
    <name evidence="7" type="ORF">GTH32_08480</name>
</gene>
<dbReference type="RefSeq" id="WP_163084806.1">
    <property type="nucleotide sequence ID" value="NZ_JAAAWN010000009.1"/>
</dbReference>
<keyword evidence="4" id="KW-0456">Lyase</keyword>
<dbReference type="InterPro" id="IPR004839">
    <property type="entry name" value="Aminotransferase_I/II_large"/>
</dbReference>
<dbReference type="InterPro" id="IPR051798">
    <property type="entry name" value="Class-II_PLP-Dep_Aminotrans"/>
</dbReference>
<reference evidence="7 8" key="1">
    <citation type="submission" date="2020-01" db="EMBL/GenBank/DDBJ databases">
        <authorList>
            <person name="Chen J."/>
            <person name="Zhu S."/>
            <person name="Yang J."/>
        </authorList>
    </citation>
    <scope>NUCLEOTIDE SEQUENCE [LARGE SCALE GENOMIC DNA]</scope>
    <source>
        <strain evidence="7 8">345S023</strain>
    </source>
</reference>
<evidence type="ECO:0000259" key="6">
    <source>
        <dbReference type="Pfam" id="PF00155"/>
    </source>
</evidence>
<evidence type="ECO:0000313" key="8">
    <source>
        <dbReference type="Proteomes" id="UP000470213"/>
    </source>
</evidence>
<evidence type="ECO:0000256" key="2">
    <source>
        <dbReference type="ARBA" id="ARBA00012224"/>
    </source>
</evidence>